<organism evidence="1 2">
    <name type="scientific">Bacteroides uniformis</name>
    <dbReference type="NCBI Taxonomy" id="820"/>
    <lineage>
        <taxon>Bacteria</taxon>
        <taxon>Pseudomonadati</taxon>
        <taxon>Bacteroidota</taxon>
        <taxon>Bacteroidia</taxon>
        <taxon>Bacteroidales</taxon>
        <taxon>Bacteroidaceae</taxon>
        <taxon>Bacteroides</taxon>
    </lineage>
</organism>
<proteinExistence type="predicted"/>
<evidence type="ECO:0008006" key="3">
    <source>
        <dbReference type="Google" id="ProtNLM"/>
    </source>
</evidence>
<comment type="caution">
    <text evidence="1">The sequence shown here is derived from an EMBL/GenBank/DDBJ whole genome shotgun (WGS) entry which is preliminary data.</text>
</comment>
<evidence type="ECO:0000313" key="2">
    <source>
        <dbReference type="Proteomes" id="UP001213309"/>
    </source>
</evidence>
<name>A0AAW6GTF4_BACUN</name>
<protein>
    <recommendedName>
        <fullName evidence="3">Lipocalin-like domain-containing protein</fullName>
    </recommendedName>
</protein>
<dbReference type="PROSITE" id="PS51257">
    <property type="entry name" value="PROKAR_LIPOPROTEIN"/>
    <property type="match status" value="1"/>
</dbReference>
<dbReference type="RefSeq" id="WP_120151767.1">
    <property type="nucleotide sequence ID" value="NZ_JAQCPB010000012.1"/>
</dbReference>
<reference evidence="1" key="1">
    <citation type="submission" date="2022-10" db="EMBL/GenBank/DDBJ databases">
        <title>Human gut microbiome strain richness.</title>
        <authorList>
            <person name="Chen-Liaw A."/>
        </authorList>
    </citation>
    <scope>NUCLEOTIDE SEQUENCE</scope>
    <source>
        <strain evidence="1">1001713st2_A4_1001713B170214_170313</strain>
    </source>
</reference>
<gene>
    <name evidence="1" type="ORF">POZ24_14640</name>
</gene>
<sequence>MRAFRLLATSLVAALSIWLGSCSNKSQNSDSIVGIWKEYRADANDDYGLSSWKFNSDGSGLFIVKGITNTQKVSFTWEITNSSTVTVNLNGEESTLELSNGLLIENSALGSVVFKKQ</sequence>
<dbReference type="Proteomes" id="UP001213309">
    <property type="component" value="Unassembled WGS sequence"/>
</dbReference>
<dbReference type="AlphaFoldDB" id="A0AAW6GTF4"/>
<evidence type="ECO:0000313" key="1">
    <source>
        <dbReference type="EMBL" id="MDC1881253.1"/>
    </source>
</evidence>
<accession>A0AAW6GTF4</accession>
<dbReference type="EMBL" id="JAQNSG010000013">
    <property type="protein sequence ID" value="MDC1881253.1"/>
    <property type="molecule type" value="Genomic_DNA"/>
</dbReference>